<dbReference type="InterPro" id="IPR008995">
    <property type="entry name" value="Mo/tungstate-bd_C_term_dom"/>
</dbReference>
<keyword evidence="5" id="KW-0547">Nucleotide-binding</keyword>
<dbReference type="PANTHER" id="PTHR43514">
    <property type="entry name" value="ABC TRANSPORTER I FAMILY MEMBER 10"/>
    <property type="match status" value="1"/>
</dbReference>
<dbReference type="SMART" id="SM00382">
    <property type="entry name" value="AAA"/>
    <property type="match status" value="1"/>
</dbReference>
<feature type="domain" description="Mop" evidence="12">
    <location>
        <begin position="312"/>
        <end position="387"/>
    </location>
</feature>
<evidence type="ECO:0000256" key="7">
    <source>
        <dbReference type="ARBA" id="ARBA00022967"/>
    </source>
</evidence>
<dbReference type="GO" id="GO:0015098">
    <property type="term" value="F:molybdate ion transmembrane transporter activity"/>
    <property type="evidence" value="ECO:0007669"/>
    <property type="project" value="InterPro"/>
</dbReference>
<keyword evidence="1" id="KW-0813">Transport</keyword>
<dbReference type="Proteomes" id="UP000233597">
    <property type="component" value="Unassembled WGS sequence"/>
</dbReference>
<dbReference type="Pfam" id="PF03459">
    <property type="entry name" value="TOBE"/>
    <property type="match status" value="1"/>
</dbReference>
<dbReference type="PANTHER" id="PTHR43514:SF4">
    <property type="entry name" value="ABC TRANSPORTER I FAMILY MEMBER 10"/>
    <property type="match status" value="1"/>
</dbReference>
<dbReference type="GO" id="GO:0016887">
    <property type="term" value="F:ATP hydrolysis activity"/>
    <property type="evidence" value="ECO:0007669"/>
    <property type="project" value="InterPro"/>
</dbReference>
<dbReference type="PROSITE" id="PS50893">
    <property type="entry name" value="ABC_TRANSPORTER_2"/>
    <property type="match status" value="1"/>
</dbReference>
<proteinExistence type="predicted"/>
<sequence length="392" mass="42307">MSLKIDIRHQAGNLDLQARFTVEQPGITALFGPSGSGKTTLINAIAGLIQPDDGTIAINDSTVFDKGTKTHLPPRKRRVGYVFQDARLFPHLTVRKNLFFAHRRATNPLPDNEVDAVISMLGIGNLLSRRPAKLSGGERQRVSLGRALLGNPDILLLDEPLSALDQARKEEILPYLEALRDQRRLPILYVSHSIDEVARLADHIVVMENGRVRANGSVFDILARTDLAPLTGQFDAGAVIPATVTGHDIAGGITYLGCAGHQLIVPLLAPPASPREQRTGQDQTQPNPNTPRQTRLHIRARDVMIAKSIPDAISANNVLPSTIMALTPVGSGSVDVALRLGHASTGKTLTTPLIQARITSWSAQRLSLAVGQQVYAVIKSVMVDGKLRDTDA</sequence>
<evidence type="ECO:0000256" key="4">
    <source>
        <dbReference type="ARBA" id="ARBA00022519"/>
    </source>
</evidence>
<dbReference type="PROSITE" id="PS51866">
    <property type="entry name" value="MOP"/>
    <property type="match status" value="1"/>
</dbReference>
<dbReference type="InterPro" id="IPR003439">
    <property type="entry name" value="ABC_transporter-like_ATP-bd"/>
</dbReference>
<dbReference type="InterPro" id="IPR027417">
    <property type="entry name" value="P-loop_NTPase"/>
</dbReference>
<evidence type="ECO:0000259" key="12">
    <source>
        <dbReference type="PROSITE" id="PS51866"/>
    </source>
</evidence>
<dbReference type="OrthoDB" id="9802264at2"/>
<dbReference type="InterPro" id="IPR011868">
    <property type="entry name" value="ModC_ABC_ATP-bd"/>
</dbReference>
<dbReference type="RefSeq" id="WP_101264840.1">
    <property type="nucleotide sequence ID" value="NZ_NWTK01000003.1"/>
</dbReference>
<protein>
    <submittedName>
        <fullName evidence="13">Molybdenum ABC transporter ATP-binding protein</fullName>
    </submittedName>
</protein>
<dbReference type="NCBIfam" id="TIGR02142">
    <property type="entry name" value="modC_ABC"/>
    <property type="match status" value="1"/>
</dbReference>
<evidence type="ECO:0000256" key="5">
    <source>
        <dbReference type="ARBA" id="ARBA00022741"/>
    </source>
</evidence>
<feature type="region of interest" description="Disordered" evidence="10">
    <location>
        <begin position="271"/>
        <end position="293"/>
    </location>
</feature>
<evidence type="ECO:0000256" key="9">
    <source>
        <dbReference type="PROSITE-ProRule" id="PRU01213"/>
    </source>
</evidence>
<evidence type="ECO:0000256" key="1">
    <source>
        <dbReference type="ARBA" id="ARBA00022448"/>
    </source>
</evidence>
<reference evidence="13 14" key="1">
    <citation type="submission" date="2017-09" db="EMBL/GenBank/DDBJ databases">
        <title>Biodiversity and function of Thalassospira species in the particle-attached aromatic-hydrocarbon-degrading consortia from the surface seawater of the South China Sea.</title>
        <authorList>
            <person name="Dong C."/>
            <person name="Liu R."/>
            <person name="Shao Z."/>
        </authorList>
    </citation>
    <scope>NUCLEOTIDE SEQUENCE [LARGE SCALE GENOMIC DNA]</scope>
    <source>
        <strain evidence="13 14">CSC1P2</strain>
    </source>
</reference>
<gene>
    <name evidence="13" type="primary">modC</name>
    <name evidence="13" type="ORF">COO20_06320</name>
</gene>
<evidence type="ECO:0000256" key="3">
    <source>
        <dbReference type="ARBA" id="ARBA00022505"/>
    </source>
</evidence>
<comment type="caution">
    <text evidence="13">The sequence shown here is derived from an EMBL/GenBank/DDBJ whole genome shotgun (WGS) entry which is preliminary data.</text>
</comment>
<dbReference type="InterPro" id="IPR005116">
    <property type="entry name" value="Transp-assoc_OB_typ1"/>
</dbReference>
<dbReference type="Pfam" id="PF00005">
    <property type="entry name" value="ABC_tran"/>
    <property type="match status" value="1"/>
</dbReference>
<evidence type="ECO:0000256" key="8">
    <source>
        <dbReference type="ARBA" id="ARBA00023136"/>
    </source>
</evidence>
<keyword evidence="3 9" id="KW-0500">Molybdenum</keyword>
<keyword evidence="7" id="KW-1278">Translocase</keyword>
<evidence type="ECO:0000313" key="13">
    <source>
        <dbReference type="EMBL" id="PKR54998.1"/>
    </source>
</evidence>
<evidence type="ECO:0000259" key="11">
    <source>
        <dbReference type="PROSITE" id="PS50893"/>
    </source>
</evidence>
<organism evidence="13 14">
    <name type="scientific">Thalassospira marina</name>
    <dbReference type="NCBI Taxonomy" id="2048283"/>
    <lineage>
        <taxon>Bacteria</taxon>
        <taxon>Pseudomonadati</taxon>
        <taxon>Pseudomonadota</taxon>
        <taxon>Alphaproteobacteria</taxon>
        <taxon>Rhodospirillales</taxon>
        <taxon>Thalassospiraceae</taxon>
        <taxon>Thalassospira</taxon>
    </lineage>
</organism>
<dbReference type="InterPro" id="IPR004606">
    <property type="entry name" value="Mop_domain"/>
</dbReference>
<dbReference type="InterPro" id="IPR017871">
    <property type="entry name" value="ABC_transporter-like_CS"/>
</dbReference>
<keyword evidence="2" id="KW-1003">Cell membrane</keyword>
<evidence type="ECO:0000256" key="6">
    <source>
        <dbReference type="ARBA" id="ARBA00022840"/>
    </source>
</evidence>
<dbReference type="Gene3D" id="2.40.50.100">
    <property type="match status" value="1"/>
</dbReference>
<keyword evidence="6 13" id="KW-0067">ATP-binding</keyword>
<evidence type="ECO:0000313" key="14">
    <source>
        <dbReference type="Proteomes" id="UP000233597"/>
    </source>
</evidence>
<dbReference type="EMBL" id="NWTK01000003">
    <property type="protein sequence ID" value="PKR54998.1"/>
    <property type="molecule type" value="Genomic_DNA"/>
</dbReference>
<evidence type="ECO:0000256" key="10">
    <source>
        <dbReference type="SAM" id="MobiDB-lite"/>
    </source>
</evidence>
<evidence type="ECO:0000256" key="2">
    <source>
        <dbReference type="ARBA" id="ARBA00022475"/>
    </source>
</evidence>
<dbReference type="AlphaFoldDB" id="A0A2N3KWU2"/>
<accession>A0A2N3KWU2</accession>
<dbReference type="GO" id="GO:0016020">
    <property type="term" value="C:membrane"/>
    <property type="evidence" value="ECO:0007669"/>
    <property type="project" value="InterPro"/>
</dbReference>
<dbReference type="SUPFAM" id="SSF52540">
    <property type="entry name" value="P-loop containing nucleoside triphosphate hydrolases"/>
    <property type="match status" value="1"/>
</dbReference>
<dbReference type="Gene3D" id="3.40.50.300">
    <property type="entry name" value="P-loop containing nucleotide triphosphate hydrolases"/>
    <property type="match status" value="1"/>
</dbReference>
<dbReference type="GO" id="GO:0140359">
    <property type="term" value="F:ABC-type transporter activity"/>
    <property type="evidence" value="ECO:0007669"/>
    <property type="project" value="InterPro"/>
</dbReference>
<dbReference type="SUPFAM" id="SSF50331">
    <property type="entry name" value="MOP-like"/>
    <property type="match status" value="1"/>
</dbReference>
<keyword evidence="8" id="KW-0472">Membrane</keyword>
<dbReference type="GO" id="GO:0005524">
    <property type="term" value="F:ATP binding"/>
    <property type="evidence" value="ECO:0007669"/>
    <property type="project" value="UniProtKB-KW"/>
</dbReference>
<dbReference type="InterPro" id="IPR003593">
    <property type="entry name" value="AAA+_ATPase"/>
</dbReference>
<dbReference type="InterPro" id="IPR050334">
    <property type="entry name" value="Molybdenum_import_ModC"/>
</dbReference>
<feature type="domain" description="ABC transporter" evidence="11">
    <location>
        <begin position="1"/>
        <end position="234"/>
    </location>
</feature>
<keyword evidence="4" id="KW-0997">Cell inner membrane</keyword>
<name>A0A2N3KWU2_9PROT</name>
<feature type="compositionally biased region" description="Polar residues" evidence="10">
    <location>
        <begin position="280"/>
        <end position="293"/>
    </location>
</feature>
<dbReference type="PROSITE" id="PS00211">
    <property type="entry name" value="ABC_TRANSPORTER_1"/>
    <property type="match status" value="1"/>
</dbReference>